<evidence type="ECO:0000256" key="1">
    <source>
        <dbReference type="ARBA" id="ARBA00009437"/>
    </source>
</evidence>
<evidence type="ECO:0000259" key="5">
    <source>
        <dbReference type="PROSITE" id="PS50931"/>
    </source>
</evidence>
<dbReference type="Gene3D" id="1.10.10.10">
    <property type="entry name" value="Winged helix-like DNA-binding domain superfamily/Winged helix DNA-binding domain"/>
    <property type="match status" value="1"/>
</dbReference>
<organism evidence="6">
    <name type="scientific">Methylobacterium bullatum</name>
    <dbReference type="NCBI Taxonomy" id="570505"/>
    <lineage>
        <taxon>Bacteria</taxon>
        <taxon>Pseudomonadati</taxon>
        <taxon>Pseudomonadota</taxon>
        <taxon>Alphaproteobacteria</taxon>
        <taxon>Hyphomicrobiales</taxon>
        <taxon>Methylobacteriaceae</taxon>
        <taxon>Methylobacterium</taxon>
    </lineage>
</organism>
<dbReference type="SUPFAM" id="SSF53850">
    <property type="entry name" value="Periplasmic binding protein-like II"/>
    <property type="match status" value="1"/>
</dbReference>
<dbReference type="PANTHER" id="PTHR30346">
    <property type="entry name" value="TRANSCRIPTIONAL DUAL REGULATOR HCAR-RELATED"/>
    <property type="match status" value="1"/>
</dbReference>
<dbReference type="InterPro" id="IPR005119">
    <property type="entry name" value="LysR_subst-bd"/>
</dbReference>
<dbReference type="FunFam" id="1.10.10.10:FF:000001">
    <property type="entry name" value="LysR family transcriptional regulator"/>
    <property type="match status" value="1"/>
</dbReference>
<protein>
    <submittedName>
        <fullName evidence="6">HTH-type transcriptional regulator BenM</fullName>
    </submittedName>
</protein>
<dbReference type="PANTHER" id="PTHR30346:SF0">
    <property type="entry name" value="HCA OPERON TRANSCRIPTIONAL ACTIVATOR HCAR"/>
    <property type="match status" value="1"/>
</dbReference>
<gene>
    <name evidence="6" type="primary">benM</name>
    <name evidence="6" type="ORF">MBUL_01396</name>
</gene>
<dbReference type="AlphaFoldDB" id="A0A679J530"/>
<sequence length="302" mass="32503">MAVMELRHLRYFVAVAEKLSFTAAAEALGVAQPPLSQQIRDLEAEIGTCLLERTTRRVSLTQAGQDFLVRAKAILHSAQDATERAHAIGCGSVGVLNVGLTGSMLAGPLGGLIHKFQETFAGVDIQIHEMSPDKQIAALKSGQTDISFLRTPPQDPDLMSELAWSEGIAVVLPKGHGIVSDSVTLSRLKDEKFVFLRLRDSLFAKHILQCCIGAGFYPTISQQAVEAASLTSLVAAGFGVALIPEFVAKLAHANVTYRPVVSPILSADVHALYHLRSGPMARNFLALMRSDAERLAAELRRG</sequence>
<proteinExistence type="inferred from homology"/>
<dbReference type="GO" id="GO:0032993">
    <property type="term" value="C:protein-DNA complex"/>
    <property type="evidence" value="ECO:0007669"/>
    <property type="project" value="TreeGrafter"/>
</dbReference>
<dbReference type="InterPro" id="IPR036390">
    <property type="entry name" value="WH_DNA-bd_sf"/>
</dbReference>
<dbReference type="GO" id="GO:0003700">
    <property type="term" value="F:DNA-binding transcription factor activity"/>
    <property type="evidence" value="ECO:0007669"/>
    <property type="project" value="InterPro"/>
</dbReference>
<feature type="domain" description="HTH lysR-type" evidence="5">
    <location>
        <begin position="4"/>
        <end position="61"/>
    </location>
</feature>
<keyword evidence="2" id="KW-0805">Transcription regulation</keyword>
<evidence type="ECO:0000256" key="2">
    <source>
        <dbReference type="ARBA" id="ARBA00023015"/>
    </source>
</evidence>
<dbReference type="PRINTS" id="PR00039">
    <property type="entry name" value="HTHLYSR"/>
</dbReference>
<reference evidence="6" key="1">
    <citation type="submission" date="2019-12" db="EMBL/GenBank/DDBJ databases">
        <authorList>
            <person name="Cremers G."/>
        </authorList>
    </citation>
    <scope>NUCLEOTIDE SEQUENCE</scope>
    <source>
        <strain evidence="6">Mbul1</strain>
    </source>
</reference>
<dbReference type="Gene3D" id="3.40.190.10">
    <property type="entry name" value="Periplasmic binding protein-like II"/>
    <property type="match status" value="2"/>
</dbReference>
<evidence type="ECO:0000256" key="3">
    <source>
        <dbReference type="ARBA" id="ARBA00023125"/>
    </source>
</evidence>
<dbReference type="InterPro" id="IPR036388">
    <property type="entry name" value="WH-like_DNA-bd_sf"/>
</dbReference>
<dbReference type="GO" id="GO:0003677">
    <property type="term" value="F:DNA binding"/>
    <property type="evidence" value="ECO:0007669"/>
    <property type="project" value="UniProtKB-KW"/>
</dbReference>
<dbReference type="InterPro" id="IPR000847">
    <property type="entry name" value="LysR_HTH_N"/>
</dbReference>
<dbReference type="SUPFAM" id="SSF46785">
    <property type="entry name" value="Winged helix' DNA-binding domain"/>
    <property type="match status" value="1"/>
</dbReference>
<dbReference type="PROSITE" id="PS50931">
    <property type="entry name" value="HTH_LYSR"/>
    <property type="match status" value="1"/>
</dbReference>
<name>A0A679J530_9HYPH</name>
<accession>A0A679J530</accession>
<evidence type="ECO:0000256" key="4">
    <source>
        <dbReference type="ARBA" id="ARBA00023163"/>
    </source>
</evidence>
<comment type="similarity">
    <text evidence="1">Belongs to the LysR transcriptional regulatory family.</text>
</comment>
<dbReference type="Pfam" id="PF03466">
    <property type="entry name" value="LysR_substrate"/>
    <property type="match status" value="1"/>
</dbReference>
<keyword evidence="4" id="KW-0804">Transcription</keyword>
<dbReference type="Pfam" id="PF00126">
    <property type="entry name" value="HTH_1"/>
    <property type="match status" value="1"/>
</dbReference>
<evidence type="ECO:0000313" key="6">
    <source>
        <dbReference type="EMBL" id="CAA2101870.1"/>
    </source>
</evidence>
<keyword evidence="3" id="KW-0238">DNA-binding</keyword>
<dbReference type="EMBL" id="LR743504">
    <property type="protein sequence ID" value="CAA2101870.1"/>
    <property type="molecule type" value="Genomic_DNA"/>
</dbReference>